<dbReference type="SUPFAM" id="SSF56349">
    <property type="entry name" value="DNA breaking-rejoining enzymes"/>
    <property type="match status" value="1"/>
</dbReference>
<protein>
    <submittedName>
        <fullName evidence="2">Uncharacterized protein</fullName>
    </submittedName>
</protein>
<sequence length="148" mass="17068">MVSRSPNRDYFKKGEFRFLYGAALAHGTVKHYNACEPDERDELKAHLAQRLEKAKEQVGPEDFQKANSMKMPSIVSVSLDCGPRPVEVGRAKVDWVNFEDNTLDIPREESSKNEDNWKCVLSNKSVRALRTWLDERSSYEVYNGRDEL</sequence>
<dbReference type="InterPro" id="IPR011010">
    <property type="entry name" value="DNA_brk_join_enz"/>
</dbReference>
<dbReference type="Proteomes" id="UP001597092">
    <property type="component" value="Unassembled WGS sequence"/>
</dbReference>
<keyword evidence="3" id="KW-1185">Reference proteome</keyword>
<evidence type="ECO:0000256" key="1">
    <source>
        <dbReference type="ARBA" id="ARBA00023172"/>
    </source>
</evidence>
<dbReference type="Gene3D" id="1.10.443.10">
    <property type="entry name" value="Intergrase catalytic core"/>
    <property type="match status" value="1"/>
</dbReference>
<dbReference type="EMBL" id="JBHUDP010000002">
    <property type="protein sequence ID" value="MFD1685771.1"/>
    <property type="molecule type" value="Genomic_DNA"/>
</dbReference>
<organism evidence="2 3">
    <name type="scientific">Halobellus litoreus</name>
    <dbReference type="NCBI Taxonomy" id="755310"/>
    <lineage>
        <taxon>Archaea</taxon>
        <taxon>Methanobacteriati</taxon>
        <taxon>Methanobacteriota</taxon>
        <taxon>Stenosarchaea group</taxon>
        <taxon>Halobacteria</taxon>
        <taxon>Halobacteriales</taxon>
        <taxon>Haloferacaceae</taxon>
        <taxon>Halobellus</taxon>
    </lineage>
</organism>
<evidence type="ECO:0000313" key="3">
    <source>
        <dbReference type="Proteomes" id="UP001597092"/>
    </source>
</evidence>
<dbReference type="InterPro" id="IPR013762">
    <property type="entry name" value="Integrase-like_cat_sf"/>
</dbReference>
<accession>A0ABD6DUB4</accession>
<proteinExistence type="predicted"/>
<name>A0ABD6DUB4_9EURY</name>
<dbReference type="AlphaFoldDB" id="A0ABD6DUB4"/>
<comment type="caution">
    <text evidence="2">The sequence shown here is derived from an EMBL/GenBank/DDBJ whole genome shotgun (WGS) entry which is preliminary data.</text>
</comment>
<dbReference type="GO" id="GO:0006310">
    <property type="term" value="P:DNA recombination"/>
    <property type="evidence" value="ECO:0007669"/>
    <property type="project" value="UniProtKB-KW"/>
</dbReference>
<reference evidence="2 3" key="1">
    <citation type="journal article" date="2019" name="Int. J. Syst. Evol. Microbiol.">
        <title>The Global Catalogue of Microorganisms (GCM) 10K type strain sequencing project: providing services to taxonomists for standard genome sequencing and annotation.</title>
        <authorList>
            <consortium name="The Broad Institute Genomics Platform"/>
            <consortium name="The Broad Institute Genome Sequencing Center for Infectious Disease"/>
            <person name="Wu L."/>
            <person name="Ma J."/>
        </authorList>
    </citation>
    <scope>NUCLEOTIDE SEQUENCE [LARGE SCALE GENOMIC DNA]</scope>
    <source>
        <strain evidence="2 3">CGMCC 1.10387</strain>
    </source>
</reference>
<dbReference type="RefSeq" id="WP_256306147.1">
    <property type="nucleotide sequence ID" value="NZ_JANHAW010000001.1"/>
</dbReference>
<evidence type="ECO:0000313" key="2">
    <source>
        <dbReference type="EMBL" id="MFD1685771.1"/>
    </source>
</evidence>
<gene>
    <name evidence="2" type="ORF">ACFSAS_09130</name>
</gene>
<keyword evidence="1" id="KW-0233">DNA recombination</keyword>